<feature type="compositionally biased region" description="Polar residues" evidence="6">
    <location>
        <begin position="161"/>
        <end position="175"/>
    </location>
</feature>
<evidence type="ECO:0000256" key="6">
    <source>
        <dbReference type="SAM" id="MobiDB-lite"/>
    </source>
</evidence>
<evidence type="ECO:0000313" key="9">
    <source>
        <dbReference type="EMBL" id="OQE91228.1"/>
    </source>
</evidence>
<evidence type="ECO:0000256" key="5">
    <source>
        <dbReference type="ARBA" id="ARBA00023136"/>
    </source>
</evidence>
<evidence type="ECO:0000256" key="2">
    <source>
        <dbReference type="ARBA" id="ARBA00022475"/>
    </source>
</evidence>
<comment type="subcellular location">
    <subcellularLocation>
        <location evidence="1">Cell membrane</location>
        <topology evidence="1">Multi-pass membrane protein</topology>
    </subcellularLocation>
</comment>
<keyword evidence="2" id="KW-1003">Cell membrane</keyword>
<evidence type="ECO:0000259" key="8">
    <source>
        <dbReference type="Pfam" id="PF09924"/>
    </source>
</evidence>
<protein>
    <recommendedName>
        <fullName evidence="8">Phosphatidylglycerol lysyltransferase C-terminal domain-containing protein</fullName>
    </recommendedName>
</protein>
<gene>
    <name evidence="9" type="ORF">PENNAL_c0010G07545</name>
</gene>
<keyword evidence="10" id="KW-1185">Reference proteome</keyword>
<feature type="compositionally biased region" description="Basic residues" evidence="6">
    <location>
        <begin position="82"/>
        <end position="91"/>
    </location>
</feature>
<dbReference type="Proteomes" id="UP000191691">
    <property type="component" value="Unassembled WGS sequence"/>
</dbReference>
<dbReference type="InterPro" id="IPR024320">
    <property type="entry name" value="LPG_synthase_C"/>
</dbReference>
<keyword evidence="4 7" id="KW-1133">Transmembrane helix</keyword>
<dbReference type="PANTHER" id="PTHR34697">
    <property type="entry name" value="PHOSPHATIDYLGLYCEROL LYSYLTRANSFERASE"/>
    <property type="match status" value="1"/>
</dbReference>
<dbReference type="STRING" id="60175.A0A1V6YVC4"/>
<dbReference type="AlphaFoldDB" id="A0A1V6YVC4"/>
<evidence type="ECO:0000256" key="3">
    <source>
        <dbReference type="ARBA" id="ARBA00022692"/>
    </source>
</evidence>
<evidence type="ECO:0000313" key="10">
    <source>
        <dbReference type="Proteomes" id="UP000191691"/>
    </source>
</evidence>
<dbReference type="GO" id="GO:0016755">
    <property type="term" value="F:aminoacyltransferase activity"/>
    <property type="evidence" value="ECO:0007669"/>
    <property type="project" value="TreeGrafter"/>
</dbReference>
<dbReference type="GO" id="GO:0055091">
    <property type="term" value="P:phospholipid homeostasis"/>
    <property type="evidence" value="ECO:0007669"/>
    <property type="project" value="TreeGrafter"/>
</dbReference>
<dbReference type="InterPro" id="IPR051211">
    <property type="entry name" value="PG_lysyltransferase"/>
</dbReference>
<keyword evidence="5 7" id="KW-0472">Membrane</keyword>
<proteinExistence type="predicted"/>
<dbReference type="PANTHER" id="PTHR34697:SF2">
    <property type="entry name" value="PHOSPHATIDYLGLYCEROL LYSYLTRANSFERASE"/>
    <property type="match status" value="1"/>
</dbReference>
<evidence type="ECO:0000256" key="1">
    <source>
        <dbReference type="ARBA" id="ARBA00004651"/>
    </source>
</evidence>
<evidence type="ECO:0000256" key="4">
    <source>
        <dbReference type="ARBA" id="ARBA00022989"/>
    </source>
</evidence>
<accession>A0A1V6YVC4</accession>
<dbReference type="GO" id="GO:0005886">
    <property type="term" value="C:plasma membrane"/>
    <property type="evidence" value="ECO:0007669"/>
    <property type="project" value="UniProtKB-SubCell"/>
</dbReference>
<feature type="transmembrane region" description="Helical" evidence="7">
    <location>
        <begin position="29"/>
        <end position="53"/>
    </location>
</feature>
<name>A0A1V6YVC4_PENNA</name>
<keyword evidence="3 7" id="KW-0812">Transmembrane</keyword>
<reference evidence="10" key="1">
    <citation type="journal article" date="2017" name="Nat. Microbiol.">
        <title>Global analysis of biosynthetic gene clusters reveals vast potential of secondary metabolite production in Penicillium species.</title>
        <authorList>
            <person name="Nielsen J.C."/>
            <person name="Grijseels S."/>
            <person name="Prigent S."/>
            <person name="Ji B."/>
            <person name="Dainat J."/>
            <person name="Nielsen K.F."/>
            <person name="Frisvad J.C."/>
            <person name="Workman M."/>
            <person name="Nielsen J."/>
        </authorList>
    </citation>
    <scope>NUCLEOTIDE SEQUENCE [LARGE SCALE GENOMIC DNA]</scope>
    <source>
        <strain evidence="10">IBT 13039</strain>
    </source>
</reference>
<feature type="region of interest" description="Disordered" evidence="6">
    <location>
        <begin position="152"/>
        <end position="176"/>
    </location>
</feature>
<comment type="caution">
    <text evidence="9">The sequence shown here is derived from an EMBL/GenBank/DDBJ whole genome shotgun (WGS) entry which is preliminary data.</text>
</comment>
<feature type="domain" description="Phosphatidylglycerol lysyltransferase C-terminal" evidence="8">
    <location>
        <begin position="232"/>
        <end position="523"/>
    </location>
</feature>
<dbReference type="EMBL" id="MOOB01000010">
    <property type="protein sequence ID" value="OQE91228.1"/>
    <property type="molecule type" value="Genomic_DNA"/>
</dbReference>
<evidence type="ECO:0000256" key="7">
    <source>
        <dbReference type="SAM" id="Phobius"/>
    </source>
</evidence>
<dbReference type="Pfam" id="PF09924">
    <property type="entry name" value="LPG_synthase_C"/>
    <property type="match status" value="1"/>
</dbReference>
<feature type="region of interest" description="Disordered" evidence="6">
    <location>
        <begin position="79"/>
        <end position="101"/>
    </location>
</feature>
<sequence length="611" mass="66690">MGAVLAGSTALLRLGIGKCSLILRWFSPFLILAPTTVIVDSGLTLFVFVLIFVSHLSCSFINTEHVCIIMTAATEFHESTTSKKKRSRRGRQGSTPGPVALKPKKTLFVDEIGGSLIDQYYETPNRNGDDANSGISSVSLIDHLRSNAAHPASSCSSSASFHTMPNSSPATSVNSHEPVVAHPQVPAKTDVLHPATDSFHAKAEGRDQDAVFRLDDFKTMTSIHQIAALHGKVAHMGILDHSYRFFVNESRTAALSFKVQNGVAVIGGDPLCNKDEISELLSEFAAYRQRHHLSIAFMGASESLLKDYAKPNAWTTIRFATERVLNPQTNDVILENNGRRILTKSRQLTNKSKGGITMGVYAPTVHGINQELQTNLITIYDAWRAERNASASPQAFITVYDPFAVPDLMTFIYTRTPEGKINGFAALRRLGAGGYHVDPCIAAPGSVNGISDLLLIMAMALLRRAGVSYLGVGVEPLQSLTREDVSGMPWPCNKFTRGLYGHAFHRLPIGGKKAYHDKFHPDPTQESDLYLVFPSGIPGPRHVLAMTHMANISLRKIFRADVEAFVLTRKLKAGGEVVMSLGGKKEGSADQTHKGKRLEEEVLVLYSSCVR</sequence>
<organism evidence="9 10">
    <name type="scientific">Penicillium nalgiovense</name>
    <dbReference type="NCBI Taxonomy" id="60175"/>
    <lineage>
        <taxon>Eukaryota</taxon>
        <taxon>Fungi</taxon>
        <taxon>Dikarya</taxon>
        <taxon>Ascomycota</taxon>
        <taxon>Pezizomycotina</taxon>
        <taxon>Eurotiomycetes</taxon>
        <taxon>Eurotiomycetidae</taxon>
        <taxon>Eurotiales</taxon>
        <taxon>Aspergillaceae</taxon>
        <taxon>Penicillium</taxon>
    </lineage>
</organism>